<keyword evidence="1" id="KW-0732">Signal</keyword>
<dbReference type="EMBL" id="NIVC01000110">
    <property type="protein sequence ID" value="PAA90404.1"/>
    <property type="molecule type" value="Genomic_DNA"/>
</dbReference>
<sequence>MIGKKLIVTWSLFVLMLSTIHSSEGCFSRFNVSKTQASPALRAFVAQLRNALGIKDDGSVGGDVGISQTDIDNYRRMYKNQTARAVADSDGNANTKYIA</sequence>
<accession>A0A267GY90</accession>
<organism evidence="2 3">
    <name type="scientific">Macrostomum lignano</name>
    <dbReference type="NCBI Taxonomy" id="282301"/>
    <lineage>
        <taxon>Eukaryota</taxon>
        <taxon>Metazoa</taxon>
        <taxon>Spiralia</taxon>
        <taxon>Lophotrochozoa</taxon>
        <taxon>Platyhelminthes</taxon>
        <taxon>Rhabditophora</taxon>
        <taxon>Macrostomorpha</taxon>
        <taxon>Macrostomida</taxon>
        <taxon>Macrostomidae</taxon>
        <taxon>Macrostomum</taxon>
    </lineage>
</organism>
<reference evidence="2 3" key="1">
    <citation type="submission" date="2017-06" db="EMBL/GenBank/DDBJ databases">
        <title>A platform for efficient transgenesis in Macrostomum lignano, a flatworm model organism for stem cell research.</title>
        <authorList>
            <person name="Berezikov E."/>
        </authorList>
    </citation>
    <scope>NUCLEOTIDE SEQUENCE [LARGE SCALE GENOMIC DNA]</scope>
    <source>
        <strain evidence="2">DV1</strain>
        <tissue evidence="2">Whole organism</tissue>
    </source>
</reference>
<name>A0A267GY90_9PLAT</name>
<dbReference type="AlphaFoldDB" id="A0A267GY90"/>
<comment type="caution">
    <text evidence="2">The sequence shown here is derived from an EMBL/GenBank/DDBJ whole genome shotgun (WGS) entry which is preliminary data.</text>
</comment>
<dbReference type="Proteomes" id="UP000215902">
    <property type="component" value="Unassembled WGS sequence"/>
</dbReference>
<proteinExistence type="predicted"/>
<evidence type="ECO:0000313" key="3">
    <source>
        <dbReference type="Proteomes" id="UP000215902"/>
    </source>
</evidence>
<evidence type="ECO:0000256" key="1">
    <source>
        <dbReference type="SAM" id="SignalP"/>
    </source>
</evidence>
<gene>
    <name evidence="2" type="ORF">BOX15_Mlig031605g1</name>
</gene>
<evidence type="ECO:0000313" key="2">
    <source>
        <dbReference type="EMBL" id="PAA90404.1"/>
    </source>
</evidence>
<feature type="chain" id="PRO_5012921733" evidence="1">
    <location>
        <begin position="23"/>
        <end position="99"/>
    </location>
</feature>
<keyword evidence="3" id="KW-1185">Reference proteome</keyword>
<feature type="signal peptide" evidence="1">
    <location>
        <begin position="1"/>
        <end position="22"/>
    </location>
</feature>
<protein>
    <submittedName>
        <fullName evidence="2">Uncharacterized protein</fullName>
    </submittedName>
</protein>